<accession>A0ACC1T317</accession>
<sequence>MTSTAAIPEHKVFENTNSRSIEIGDWYIAAKTNPISNAAECDALQVSLSGLPLPEMTFGNNSLELVHRPSGWSYAFTTADALRGVKNGELAEGDGGVKVGYAEAWLQSRTGPSSQLPMPKTVPTKPYDWTYTTMYCGHEKCSLPSTSWHPADPDNTSHAIPIAELTRQDPILFYAEIPLFEDELHDNGASHLLVRIRVMPTCLFILCRFTLRVDNVLFRTYDTRLYHSFSSSPPFVVKETSGWEAPYERVKRHLRRRDDLTPLTDPTWIASILTKLPAEATQLAGAAILVEKDIPLEIDTGFLTVTDLNPVDAESYSADLEDYLMSTARDGVQTLLASLFDLPTTPSEDGPVAQLPPPTTQLPRAKPLPKPKPLTKWEKFANAKGIQKKRKDKKEWDEERQEWVDRWGWKGANKKEETQWLTEVPANADADFDPSKAVRDARKERVAKNEKQRLQNLARAQQEGSTSSGPLVTKDQRKTDINRTLATTRVSTASMGRFDRALEGEKKLKGVKRKFEPTELSSTAEKSQNMAILSKIEREPAARKSKGDDVLNVRKAVRMASKGKGSAALARESEGSKRKGKRR</sequence>
<name>A0ACC1T317_9APHY</name>
<comment type="caution">
    <text evidence="1">The sequence shown here is derived from an EMBL/GenBank/DDBJ whole genome shotgun (WGS) entry which is preliminary data.</text>
</comment>
<dbReference type="EMBL" id="JANHOG010000738">
    <property type="protein sequence ID" value="KAJ3551884.1"/>
    <property type="molecule type" value="Genomic_DNA"/>
</dbReference>
<gene>
    <name evidence="1" type="ORF">NM688_g4452</name>
</gene>
<protein>
    <submittedName>
        <fullName evidence="1">Uncharacterized protein</fullName>
    </submittedName>
</protein>
<keyword evidence="2" id="KW-1185">Reference proteome</keyword>
<organism evidence="1 2">
    <name type="scientific">Phlebia brevispora</name>
    <dbReference type="NCBI Taxonomy" id="194682"/>
    <lineage>
        <taxon>Eukaryota</taxon>
        <taxon>Fungi</taxon>
        <taxon>Dikarya</taxon>
        <taxon>Basidiomycota</taxon>
        <taxon>Agaricomycotina</taxon>
        <taxon>Agaricomycetes</taxon>
        <taxon>Polyporales</taxon>
        <taxon>Meruliaceae</taxon>
        <taxon>Phlebia</taxon>
    </lineage>
</organism>
<reference evidence="1" key="1">
    <citation type="submission" date="2022-07" db="EMBL/GenBank/DDBJ databases">
        <title>Genome Sequence of Phlebia brevispora.</title>
        <authorList>
            <person name="Buettner E."/>
        </authorList>
    </citation>
    <scope>NUCLEOTIDE SEQUENCE</scope>
    <source>
        <strain evidence="1">MPL23</strain>
    </source>
</reference>
<proteinExistence type="predicted"/>
<evidence type="ECO:0000313" key="1">
    <source>
        <dbReference type="EMBL" id="KAJ3551884.1"/>
    </source>
</evidence>
<evidence type="ECO:0000313" key="2">
    <source>
        <dbReference type="Proteomes" id="UP001148662"/>
    </source>
</evidence>
<dbReference type="Proteomes" id="UP001148662">
    <property type="component" value="Unassembled WGS sequence"/>
</dbReference>